<evidence type="ECO:0000313" key="1">
    <source>
        <dbReference type="EMBL" id="CAD8088877.1"/>
    </source>
</evidence>
<dbReference type="EMBL" id="CAJJDN010000053">
    <property type="protein sequence ID" value="CAD8088877.1"/>
    <property type="molecule type" value="Genomic_DNA"/>
</dbReference>
<dbReference type="Proteomes" id="UP000692954">
    <property type="component" value="Unassembled WGS sequence"/>
</dbReference>
<comment type="caution">
    <text evidence="1">The sequence shown here is derived from an EMBL/GenBank/DDBJ whole genome shotgun (WGS) entry which is preliminary data.</text>
</comment>
<sequence>MQIQKRMILKTDSDFQIIKSQQSHISSSKPIKLPLIQLSPAPQKKNNLSLHKHLNKAPPDEASLQSLQTFRGRSVTLNRKNLSQLIQPIPLQALSKQLFVHQQKFQDSFQKTQQEIQYSRQKQIYTEKNYIDNNQKKIHEALYSFNEHKPQLKVEQSFSKKYNLQQEQSYKKQSFQCYQKIIPKYHTEYTKQLLMQFPKLLEISNHQYQDQQQKCQTDYERVLNMSEIQEMNEDGLSSIAQSTFYNKVC</sequence>
<gene>
    <name evidence="1" type="ORF">PSON_ATCC_30995.1.T0530149</name>
</gene>
<proteinExistence type="predicted"/>
<reference evidence="1" key="1">
    <citation type="submission" date="2021-01" db="EMBL/GenBank/DDBJ databases">
        <authorList>
            <consortium name="Genoscope - CEA"/>
            <person name="William W."/>
        </authorList>
    </citation>
    <scope>NUCLEOTIDE SEQUENCE</scope>
</reference>
<dbReference type="OrthoDB" id="301444at2759"/>
<organism evidence="1 2">
    <name type="scientific">Paramecium sonneborni</name>
    <dbReference type="NCBI Taxonomy" id="65129"/>
    <lineage>
        <taxon>Eukaryota</taxon>
        <taxon>Sar</taxon>
        <taxon>Alveolata</taxon>
        <taxon>Ciliophora</taxon>
        <taxon>Intramacronucleata</taxon>
        <taxon>Oligohymenophorea</taxon>
        <taxon>Peniculida</taxon>
        <taxon>Parameciidae</taxon>
        <taxon>Paramecium</taxon>
    </lineage>
</organism>
<evidence type="ECO:0000313" key="2">
    <source>
        <dbReference type="Proteomes" id="UP000692954"/>
    </source>
</evidence>
<dbReference type="AlphaFoldDB" id="A0A8S1N698"/>
<accession>A0A8S1N698</accession>
<keyword evidence="2" id="KW-1185">Reference proteome</keyword>
<name>A0A8S1N698_9CILI</name>
<protein>
    <submittedName>
        <fullName evidence="1">Uncharacterized protein</fullName>
    </submittedName>
</protein>